<evidence type="ECO:0000259" key="1">
    <source>
        <dbReference type="Pfam" id="PF14244"/>
    </source>
</evidence>
<dbReference type="Proteomes" id="UP000595140">
    <property type="component" value="Unassembled WGS sequence"/>
</dbReference>
<organism evidence="2 3">
    <name type="scientific">Cuscuta campestris</name>
    <dbReference type="NCBI Taxonomy" id="132261"/>
    <lineage>
        <taxon>Eukaryota</taxon>
        <taxon>Viridiplantae</taxon>
        <taxon>Streptophyta</taxon>
        <taxon>Embryophyta</taxon>
        <taxon>Tracheophyta</taxon>
        <taxon>Spermatophyta</taxon>
        <taxon>Magnoliopsida</taxon>
        <taxon>eudicotyledons</taxon>
        <taxon>Gunneridae</taxon>
        <taxon>Pentapetalae</taxon>
        <taxon>asterids</taxon>
        <taxon>lamiids</taxon>
        <taxon>Solanales</taxon>
        <taxon>Convolvulaceae</taxon>
        <taxon>Cuscuteae</taxon>
        <taxon>Cuscuta</taxon>
        <taxon>Cuscuta subgen. Grammica</taxon>
        <taxon>Cuscuta sect. Cleistogrammica</taxon>
    </lineage>
</organism>
<gene>
    <name evidence="2" type="ORF">CCAM_LOCUS22441</name>
</gene>
<accession>A0A484LW73</accession>
<dbReference type="EMBL" id="OOIL02002134">
    <property type="protein sequence ID" value="VFQ80665.1"/>
    <property type="molecule type" value="Genomic_DNA"/>
</dbReference>
<evidence type="ECO:0000313" key="2">
    <source>
        <dbReference type="EMBL" id="VFQ80665.1"/>
    </source>
</evidence>
<feature type="domain" description="Retrotransposon Copia-like N-terminal" evidence="1">
    <location>
        <begin position="21"/>
        <end position="68"/>
    </location>
</feature>
<dbReference type="Pfam" id="PF14244">
    <property type="entry name" value="Retrotran_gag_3"/>
    <property type="match status" value="1"/>
</dbReference>
<evidence type="ECO:0000313" key="3">
    <source>
        <dbReference type="Proteomes" id="UP000595140"/>
    </source>
</evidence>
<name>A0A484LW73_9ASTE</name>
<dbReference type="OrthoDB" id="1296767at2759"/>
<proteinExistence type="predicted"/>
<dbReference type="PANTHER" id="PTHR37610:SF97">
    <property type="entry name" value="RETROTRANSPOSON GAG DOMAIN-CONTAINING PROTEIN"/>
    <property type="match status" value="1"/>
</dbReference>
<protein>
    <recommendedName>
        <fullName evidence="1">Retrotransposon Copia-like N-terminal domain-containing protein</fullName>
    </recommendedName>
</protein>
<dbReference type="AlphaFoldDB" id="A0A484LW73"/>
<sequence>MAEENSITRGTIDIHSELYLHPMESPSFVLASQKLNAENFSQWRRSAEIALSARNKLGFVTGSTKAPDPSSPLYQQWIRCNNLVISWILHSVEAGIASSILYCETAQEIWEDLAERFSQSNAPRLYQLHKEMVTLVQGSDSFILVDPTNLSMELLLAGRSLSSFVSIVKCLDTPLTDASKYMGILSPTGAVTQLESKGSIKGRN</sequence>
<dbReference type="InterPro" id="IPR029472">
    <property type="entry name" value="Copia-like_N"/>
</dbReference>
<dbReference type="PANTHER" id="PTHR37610">
    <property type="entry name" value="CCHC-TYPE DOMAIN-CONTAINING PROTEIN"/>
    <property type="match status" value="1"/>
</dbReference>
<reference evidence="2 3" key="1">
    <citation type="submission" date="2018-04" db="EMBL/GenBank/DDBJ databases">
        <authorList>
            <person name="Vogel A."/>
        </authorList>
    </citation>
    <scope>NUCLEOTIDE SEQUENCE [LARGE SCALE GENOMIC DNA]</scope>
</reference>
<keyword evidence="3" id="KW-1185">Reference proteome</keyword>